<dbReference type="Pfam" id="PF08574">
    <property type="entry name" value="Iwr1"/>
    <property type="match status" value="1"/>
</dbReference>
<reference evidence="4 5" key="1">
    <citation type="journal article" date="2018" name="Mol. Biol. Evol.">
        <title>Broad Genomic Sampling Reveals a Smut Pathogenic Ancestry of the Fungal Clade Ustilaginomycotina.</title>
        <authorList>
            <person name="Kijpornyongpan T."/>
            <person name="Mondo S.J."/>
            <person name="Barry K."/>
            <person name="Sandor L."/>
            <person name="Lee J."/>
            <person name="Lipzen A."/>
            <person name="Pangilinan J."/>
            <person name="LaButti K."/>
            <person name="Hainaut M."/>
            <person name="Henrissat B."/>
            <person name="Grigoriev I.V."/>
            <person name="Spatafora J.W."/>
            <person name="Aime M.C."/>
        </authorList>
    </citation>
    <scope>NUCLEOTIDE SEQUENCE [LARGE SCALE GENOMIC DNA]</scope>
    <source>
        <strain evidence="4 5">MCA 4186</strain>
    </source>
</reference>
<feature type="compositionally biased region" description="Low complexity" evidence="2">
    <location>
        <begin position="251"/>
        <end position="263"/>
    </location>
</feature>
<protein>
    <recommendedName>
        <fullName evidence="3">Transcription factor Iwr1 domain-containing protein</fullName>
    </recommendedName>
</protein>
<feature type="compositionally biased region" description="Acidic residues" evidence="2">
    <location>
        <begin position="325"/>
        <end position="336"/>
    </location>
</feature>
<dbReference type="GO" id="GO:0006606">
    <property type="term" value="P:protein import into nucleus"/>
    <property type="evidence" value="ECO:0007669"/>
    <property type="project" value="InterPro"/>
</dbReference>
<name>A0A316ZA09_9BASI</name>
<feature type="region of interest" description="Disordered" evidence="2">
    <location>
        <begin position="282"/>
        <end position="359"/>
    </location>
</feature>
<feature type="compositionally biased region" description="Acidic residues" evidence="2">
    <location>
        <begin position="290"/>
        <end position="316"/>
    </location>
</feature>
<dbReference type="GeneID" id="37267298"/>
<feature type="region of interest" description="Disordered" evidence="2">
    <location>
        <begin position="191"/>
        <end position="215"/>
    </location>
</feature>
<evidence type="ECO:0000313" key="4">
    <source>
        <dbReference type="EMBL" id="PWN98421.1"/>
    </source>
</evidence>
<evidence type="ECO:0000256" key="2">
    <source>
        <dbReference type="SAM" id="MobiDB-lite"/>
    </source>
</evidence>
<evidence type="ECO:0000256" key="1">
    <source>
        <dbReference type="ARBA" id="ARBA00010218"/>
    </source>
</evidence>
<dbReference type="PANTHER" id="PTHR28063">
    <property type="entry name" value="RNA POLYMERASE II NUCLEAR LOCALIZATION PROTEIN IWR1"/>
    <property type="match status" value="1"/>
</dbReference>
<dbReference type="PANTHER" id="PTHR28063:SF1">
    <property type="entry name" value="RNA POLYMERASE II NUCLEAR LOCALIZATION PROTEIN IWR1"/>
    <property type="match status" value="1"/>
</dbReference>
<keyword evidence="5" id="KW-1185">Reference proteome</keyword>
<feature type="compositionally biased region" description="Acidic residues" evidence="2">
    <location>
        <begin position="347"/>
        <end position="359"/>
    </location>
</feature>
<accession>A0A316ZA09</accession>
<feature type="region of interest" description="Disordered" evidence="2">
    <location>
        <begin position="101"/>
        <end position="132"/>
    </location>
</feature>
<organism evidence="4 5">
    <name type="scientific">Tilletiopsis washingtonensis</name>
    <dbReference type="NCBI Taxonomy" id="58919"/>
    <lineage>
        <taxon>Eukaryota</taxon>
        <taxon>Fungi</taxon>
        <taxon>Dikarya</taxon>
        <taxon>Basidiomycota</taxon>
        <taxon>Ustilaginomycotina</taxon>
        <taxon>Exobasidiomycetes</taxon>
        <taxon>Entylomatales</taxon>
        <taxon>Entylomatales incertae sedis</taxon>
        <taxon>Tilletiopsis</taxon>
    </lineage>
</organism>
<dbReference type="InterPro" id="IPR013883">
    <property type="entry name" value="TF_Iwr1_dom"/>
</dbReference>
<feature type="domain" description="Transcription factor Iwr1" evidence="3">
    <location>
        <begin position="291"/>
        <end position="328"/>
    </location>
</feature>
<proteinExistence type="inferred from homology"/>
<dbReference type="STRING" id="58919.A0A316ZA09"/>
<dbReference type="AlphaFoldDB" id="A0A316ZA09"/>
<evidence type="ECO:0000313" key="5">
    <source>
        <dbReference type="Proteomes" id="UP000245946"/>
    </source>
</evidence>
<gene>
    <name evidence="4" type="ORF">FA09DRAFT_263406</name>
</gene>
<evidence type="ECO:0000259" key="3">
    <source>
        <dbReference type="Pfam" id="PF08574"/>
    </source>
</evidence>
<feature type="compositionally biased region" description="Polar residues" evidence="2">
    <location>
        <begin position="193"/>
        <end position="204"/>
    </location>
</feature>
<dbReference type="InterPro" id="IPR040150">
    <property type="entry name" value="Iwr1"/>
</dbReference>
<feature type="region of interest" description="Disordered" evidence="2">
    <location>
        <begin position="227"/>
        <end position="263"/>
    </location>
</feature>
<sequence>MSAFSDPTLAQGLSDRLAARNSRPVPSPAAEEDPAPPGSRASPPRTPMAERAADGDAEAVRPAALRFQVVRNARSGGLGFGAFASPGAGGAKMGKRRVEGRLRRVGSDASLSSVGSVRRGKSRTPKSGTPLSRMRIIDAIAIDAADETRRRRRAERTDDDESEMAKLDRRFADMLGDYLAEKDLVPPVDLYTSAKSPQLGSSPSDAVEQADDDEEYVYDVYYREREGWGSGPAGRSDSGMHPLAVPGHDGALGTDALPDPLAPLSAATGMLVPAERAPMATLEGLRAADLESDDELEVEDEGSEEWDEGEDEDSNDEGFYRNDYPDNEGPDSEEEMNGWAGEKRSDSEEEEESDDNDMY</sequence>
<feature type="region of interest" description="Disordered" evidence="2">
    <location>
        <begin position="1"/>
        <end position="59"/>
    </location>
</feature>
<dbReference type="EMBL" id="KZ819291">
    <property type="protein sequence ID" value="PWN98421.1"/>
    <property type="molecule type" value="Genomic_DNA"/>
</dbReference>
<comment type="similarity">
    <text evidence="1">Belongs to the IWR1/SLC7A6OS family.</text>
</comment>
<dbReference type="Proteomes" id="UP000245946">
    <property type="component" value="Unassembled WGS sequence"/>
</dbReference>
<dbReference type="RefSeq" id="XP_025598700.1">
    <property type="nucleotide sequence ID" value="XM_025739752.1"/>
</dbReference>